<dbReference type="EMBL" id="AGRJ01000272">
    <property type="protein sequence ID" value="EHO46600.1"/>
    <property type="molecule type" value="Genomic_DNA"/>
</dbReference>
<accession>H1LKL4</accession>
<proteinExistence type="predicted"/>
<reference evidence="1 2" key="1">
    <citation type="submission" date="2011-09" db="EMBL/GenBank/DDBJ databases">
        <authorList>
            <person name="Weinstock G."/>
            <person name="Sodergren E."/>
            <person name="Clifton S."/>
            <person name="Fulton L."/>
            <person name="Fulton B."/>
            <person name="Courtney L."/>
            <person name="Fronick C."/>
            <person name="Harrison M."/>
            <person name="Strong C."/>
            <person name="Farmer C."/>
            <person name="Delahaunty K."/>
            <person name="Markovic C."/>
            <person name="Hall O."/>
            <person name="Minx P."/>
            <person name="Tomlinson C."/>
            <person name="Mitreva M."/>
            <person name="Hou S."/>
            <person name="Chen J."/>
            <person name="Wollam A."/>
            <person name="Pepin K.H."/>
            <person name="Johnson M."/>
            <person name="Bhonagiri V."/>
            <person name="Zhang X."/>
            <person name="Suruliraj S."/>
            <person name="Warren W."/>
            <person name="Chinwalla A."/>
            <person name="Mardis E.R."/>
            <person name="Wilson R.K."/>
        </authorList>
    </citation>
    <scope>NUCLEOTIDE SEQUENCE [LARGE SCALE GENOMIC DNA]</scope>
    <source>
        <strain evidence="1 2">F0435</strain>
    </source>
</reference>
<dbReference type="Proteomes" id="UP000005025">
    <property type="component" value="Unassembled WGS sequence"/>
</dbReference>
<protein>
    <submittedName>
        <fullName evidence="1">Uncharacterized protein</fullName>
    </submittedName>
</protein>
<dbReference type="HOGENOM" id="CLU_2880235_0_0_9"/>
<dbReference type="AlphaFoldDB" id="H1LKL4"/>
<dbReference type="STRING" id="797516.HMPREF9104_03168"/>
<organism evidence="1 2">
    <name type="scientific">Lentilactobacillus kisonensis F0435</name>
    <dbReference type="NCBI Taxonomy" id="797516"/>
    <lineage>
        <taxon>Bacteria</taxon>
        <taxon>Bacillati</taxon>
        <taxon>Bacillota</taxon>
        <taxon>Bacilli</taxon>
        <taxon>Lactobacillales</taxon>
        <taxon>Lactobacillaceae</taxon>
        <taxon>Lentilactobacillus</taxon>
    </lineage>
</organism>
<evidence type="ECO:0000313" key="1">
    <source>
        <dbReference type="EMBL" id="EHO46600.1"/>
    </source>
</evidence>
<gene>
    <name evidence="1" type="ORF">HMPREF9104_03168</name>
</gene>
<evidence type="ECO:0000313" key="2">
    <source>
        <dbReference type="Proteomes" id="UP000005025"/>
    </source>
</evidence>
<comment type="caution">
    <text evidence="1">The sequence shown here is derived from an EMBL/GenBank/DDBJ whole genome shotgun (WGS) entry which is preliminary data.</text>
</comment>
<name>H1LKL4_9LACO</name>
<sequence>MEVSALRSCPKESERSKAVRDRSVSLRYWKSLVLGFLVAVLTRRSLLCAAILEMLTVRQPTHN</sequence>